<evidence type="ECO:0000259" key="3">
    <source>
        <dbReference type="PROSITE" id="PS50893"/>
    </source>
</evidence>
<evidence type="ECO:0000313" key="5">
    <source>
        <dbReference type="EMBL" id="PSN86884.1"/>
    </source>
</evidence>
<protein>
    <submittedName>
        <fullName evidence="5">Ribosome biogenesis/translation initiation ATPase RLI</fullName>
    </submittedName>
</protein>
<keyword evidence="1" id="KW-0547">Nucleotide-binding</keyword>
<gene>
    <name evidence="5" type="ORF">B9Q02_00300</name>
</gene>
<dbReference type="Proteomes" id="UP000240569">
    <property type="component" value="Unassembled WGS sequence"/>
</dbReference>
<organism evidence="5 6">
    <name type="scientific">Candidatus Marsarchaeota G1 archaeon BE_D</name>
    <dbReference type="NCBI Taxonomy" id="1978156"/>
    <lineage>
        <taxon>Archaea</taxon>
        <taxon>Candidatus Marsarchaeota</taxon>
        <taxon>Candidatus Marsarchaeota group 1</taxon>
    </lineage>
</organism>
<dbReference type="PANTHER" id="PTHR19248">
    <property type="entry name" value="ATP-BINDING TRANSPORT PROTEIN-RELATED"/>
    <property type="match status" value="1"/>
</dbReference>
<dbReference type="FunFam" id="3.40.50.300:FF:001546">
    <property type="entry name" value="RNase L inhibitor homolog"/>
    <property type="match status" value="1"/>
</dbReference>
<dbReference type="InterPro" id="IPR013283">
    <property type="entry name" value="RLI1"/>
</dbReference>
<dbReference type="InterPro" id="IPR017900">
    <property type="entry name" value="4Fe4S_Fe_S_CS"/>
</dbReference>
<dbReference type="SMART" id="SM00382">
    <property type="entry name" value="AAA"/>
    <property type="match status" value="2"/>
</dbReference>
<dbReference type="NCBIfam" id="NF009945">
    <property type="entry name" value="PRK13409.1"/>
    <property type="match status" value="1"/>
</dbReference>
<dbReference type="Pfam" id="PF00037">
    <property type="entry name" value="Fer4"/>
    <property type="match status" value="1"/>
</dbReference>
<accession>A0A2R6AKJ0</accession>
<dbReference type="GO" id="GO:0005524">
    <property type="term" value="F:ATP binding"/>
    <property type="evidence" value="ECO:0007669"/>
    <property type="project" value="UniProtKB-KW"/>
</dbReference>
<dbReference type="InterPro" id="IPR027417">
    <property type="entry name" value="P-loop_NTPase"/>
</dbReference>
<dbReference type="InterPro" id="IPR003593">
    <property type="entry name" value="AAA+_ATPase"/>
</dbReference>
<dbReference type="Pfam" id="PF04068">
    <property type="entry name" value="Fer4_RLI"/>
    <property type="match status" value="1"/>
</dbReference>
<dbReference type="PROSITE" id="PS00198">
    <property type="entry name" value="4FE4S_FER_1"/>
    <property type="match status" value="1"/>
</dbReference>
<evidence type="ECO:0000256" key="2">
    <source>
        <dbReference type="ARBA" id="ARBA00022840"/>
    </source>
</evidence>
<sequence>MRIAAVEQDQCRPEKCDTLCIRVCPVERTKPETIIIDNVTKKAKIDENLCIGCGICVNKCPFSAISIVNVPDAWSKVVVHKYHSSGFSLFWLPIPKKGAVLGLIGRNGAGKTTAIKILSGEIVPNLGFNESERKKVIEFFRGKELQKYFSDLYQSRIKIAVKPQYLDHLRKDVPLSEYLKNYRQELLAEFNLNHLLTRKMKELSGGELQKASIVHTISQQADAYFFDEPASFLDVKERLSMAKAIRKLAEENKYVVVVEHDLIVLDYLADYVTIVYGEPGAYGYFSNPYSTRNGINYLLQGYLPDVNMKFRSYQILFTKRSSDEFIAKIEEYKWPNLETKYTNGFKLKITEGSVSKGTIVGIIGENGIGKTTFVKTLYEYFSKAYLKGRSLILSYKPQTLSPKFDGSVEELFKKMSAHALQDEQFLTEVYEPLQIQKLSQKQIKELSGGELQRVAIAFTLSVKADIYLLDEPSAYLDVEQRLVTAKAIRRTIENKGAIAFVIDHDLALIDYIADNLILIKGKPGLLGETTQPLSLRSALNSFLKDLNITFRRDKDTGRPRVNKEGSYLDRYQKEIGEYYYESSIEESSEESIKQGIQS</sequence>
<dbReference type="InterPro" id="IPR003439">
    <property type="entry name" value="ABC_transporter-like_ATP-bd"/>
</dbReference>
<name>A0A2R6AKJ0_9ARCH</name>
<keyword evidence="2" id="KW-0067">ATP-binding</keyword>
<dbReference type="SUPFAM" id="SSF52540">
    <property type="entry name" value="P-loop containing nucleoside triphosphate hydrolases"/>
    <property type="match status" value="2"/>
</dbReference>
<dbReference type="InterPro" id="IPR007209">
    <property type="entry name" value="RNaseL-inhib-like_metal-bd_dom"/>
</dbReference>
<feature type="domain" description="ABC transporter" evidence="3">
    <location>
        <begin position="68"/>
        <end position="301"/>
    </location>
</feature>
<dbReference type="EMBL" id="NEXD01000001">
    <property type="protein sequence ID" value="PSN86884.1"/>
    <property type="molecule type" value="Genomic_DNA"/>
</dbReference>
<dbReference type="Pfam" id="PF00005">
    <property type="entry name" value="ABC_tran"/>
    <property type="match status" value="2"/>
</dbReference>
<evidence type="ECO:0000259" key="4">
    <source>
        <dbReference type="PROSITE" id="PS51379"/>
    </source>
</evidence>
<evidence type="ECO:0000256" key="1">
    <source>
        <dbReference type="ARBA" id="ARBA00022741"/>
    </source>
</evidence>
<reference evidence="5 6" key="1">
    <citation type="submission" date="2017-04" db="EMBL/GenBank/DDBJ databases">
        <title>Novel microbial lineages endemic to geothermal iron-oxide mats fill important gaps in the evolutionary history of Archaea.</title>
        <authorList>
            <person name="Jay Z.J."/>
            <person name="Beam J.P."/>
            <person name="Dlakic M."/>
            <person name="Rusch D.B."/>
            <person name="Kozubal M.A."/>
            <person name="Inskeep W.P."/>
        </authorList>
    </citation>
    <scope>NUCLEOTIDE SEQUENCE [LARGE SCALE GENOMIC DNA]</scope>
    <source>
        <strain evidence="5">BE_D</strain>
    </source>
</reference>
<proteinExistence type="predicted"/>
<dbReference type="PROSITE" id="PS51379">
    <property type="entry name" value="4FE4S_FER_2"/>
    <property type="match status" value="1"/>
</dbReference>
<feature type="domain" description="4Fe-4S ferredoxin-type" evidence="4">
    <location>
        <begin position="41"/>
        <end position="70"/>
    </location>
</feature>
<dbReference type="PRINTS" id="PR01868">
    <property type="entry name" value="ABCEFAMILY"/>
</dbReference>
<dbReference type="GO" id="GO:0016491">
    <property type="term" value="F:oxidoreductase activity"/>
    <property type="evidence" value="ECO:0007669"/>
    <property type="project" value="UniProtKB-ARBA"/>
</dbReference>
<evidence type="ECO:0000313" key="6">
    <source>
        <dbReference type="Proteomes" id="UP000240569"/>
    </source>
</evidence>
<feature type="domain" description="ABC transporter" evidence="3">
    <location>
        <begin position="332"/>
        <end position="546"/>
    </location>
</feature>
<dbReference type="GO" id="GO:0016887">
    <property type="term" value="F:ATP hydrolysis activity"/>
    <property type="evidence" value="ECO:0007669"/>
    <property type="project" value="InterPro"/>
</dbReference>
<dbReference type="InterPro" id="IPR017896">
    <property type="entry name" value="4Fe4S_Fe-S-bd"/>
</dbReference>
<dbReference type="Gene3D" id="3.40.50.300">
    <property type="entry name" value="P-loop containing nucleotide triphosphate hydrolases"/>
    <property type="match status" value="2"/>
</dbReference>
<dbReference type="SUPFAM" id="SSF54862">
    <property type="entry name" value="4Fe-4S ferredoxins"/>
    <property type="match status" value="1"/>
</dbReference>
<dbReference type="PROSITE" id="PS50893">
    <property type="entry name" value="ABC_TRANSPORTER_2"/>
    <property type="match status" value="2"/>
</dbReference>
<comment type="caution">
    <text evidence="5">The sequence shown here is derived from an EMBL/GenBank/DDBJ whole genome shotgun (WGS) entry which is preliminary data.</text>
</comment>
<dbReference type="AlphaFoldDB" id="A0A2R6AKJ0"/>